<protein>
    <recommendedName>
        <fullName evidence="4">DUF4149 domain-containing protein</fullName>
    </recommendedName>
</protein>
<evidence type="ECO:0000313" key="2">
    <source>
        <dbReference type="EMBL" id="TQM69578.1"/>
    </source>
</evidence>
<comment type="caution">
    <text evidence="2">The sequence shown here is derived from an EMBL/GenBank/DDBJ whole genome shotgun (WGS) entry which is preliminary data.</text>
</comment>
<feature type="transmembrane region" description="Helical" evidence="1">
    <location>
        <begin position="80"/>
        <end position="101"/>
    </location>
</feature>
<evidence type="ECO:0000313" key="3">
    <source>
        <dbReference type="Proteomes" id="UP000316706"/>
    </source>
</evidence>
<feature type="transmembrane region" description="Helical" evidence="1">
    <location>
        <begin position="53"/>
        <end position="74"/>
    </location>
</feature>
<accession>A0A543IG62</accession>
<keyword evidence="1" id="KW-1133">Transmembrane helix</keyword>
<organism evidence="2 3">
    <name type="scientific">Actinomadura hallensis</name>
    <dbReference type="NCBI Taxonomy" id="337895"/>
    <lineage>
        <taxon>Bacteria</taxon>
        <taxon>Bacillati</taxon>
        <taxon>Actinomycetota</taxon>
        <taxon>Actinomycetes</taxon>
        <taxon>Streptosporangiales</taxon>
        <taxon>Thermomonosporaceae</taxon>
        <taxon>Actinomadura</taxon>
    </lineage>
</organism>
<keyword evidence="1" id="KW-0812">Transmembrane</keyword>
<dbReference type="AlphaFoldDB" id="A0A543IG62"/>
<evidence type="ECO:0008006" key="4">
    <source>
        <dbReference type="Google" id="ProtNLM"/>
    </source>
</evidence>
<feature type="transmembrane region" description="Helical" evidence="1">
    <location>
        <begin position="12"/>
        <end position="33"/>
    </location>
</feature>
<gene>
    <name evidence="2" type="ORF">FHX41_3276</name>
</gene>
<evidence type="ECO:0000256" key="1">
    <source>
        <dbReference type="SAM" id="Phobius"/>
    </source>
</evidence>
<sequence>MSDGVEAALAGVLVLATSVWVGGFVAIVVVARVSARTLAPGDRVAFFRALGRAYGVVGGAALALALGSGAALVHGRPWDGVVGASAVVAAALVAALLTGVVQARRMTRLRRSALDAPEDGQRAARVRRGARAAGVLRAFIGVLTLVLVALGVALAT</sequence>
<feature type="transmembrane region" description="Helical" evidence="1">
    <location>
        <begin position="135"/>
        <end position="155"/>
    </location>
</feature>
<dbReference type="RefSeq" id="WP_141969825.1">
    <property type="nucleotide sequence ID" value="NZ_VFPO01000001.1"/>
</dbReference>
<name>A0A543IG62_9ACTN</name>
<proteinExistence type="predicted"/>
<dbReference type="Proteomes" id="UP000316706">
    <property type="component" value="Unassembled WGS sequence"/>
</dbReference>
<dbReference type="EMBL" id="VFPO01000001">
    <property type="protein sequence ID" value="TQM69578.1"/>
    <property type="molecule type" value="Genomic_DNA"/>
</dbReference>
<keyword evidence="3" id="KW-1185">Reference proteome</keyword>
<reference evidence="2 3" key="1">
    <citation type="submission" date="2019-06" db="EMBL/GenBank/DDBJ databases">
        <title>Sequencing the genomes of 1000 actinobacteria strains.</title>
        <authorList>
            <person name="Klenk H.-P."/>
        </authorList>
    </citation>
    <scope>NUCLEOTIDE SEQUENCE [LARGE SCALE GENOMIC DNA]</scope>
    <source>
        <strain evidence="2 3">DSM 45043</strain>
    </source>
</reference>
<keyword evidence="1" id="KW-0472">Membrane</keyword>